<evidence type="ECO:0000313" key="3">
    <source>
        <dbReference type="Proteomes" id="UP000009138"/>
    </source>
</evidence>
<keyword evidence="1" id="KW-0812">Transmembrane</keyword>
<dbReference type="Proteomes" id="UP000009138">
    <property type="component" value="Unassembled WGS sequence"/>
</dbReference>
<organism evidence="2 3">
    <name type="scientific">Rhizopus delemar (strain RA 99-880 / ATCC MYA-4621 / FGSC 9543 / NRRL 43880)</name>
    <name type="common">Mucormycosis agent</name>
    <name type="synonym">Rhizopus arrhizus var. delemar</name>
    <dbReference type="NCBI Taxonomy" id="246409"/>
    <lineage>
        <taxon>Eukaryota</taxon>
        <taxon>Fungi</taxon>
        <taxon>Fungi incertae sedis</taxon>
        <taxon>Mucoromycota</taxon>
        <taxon>Mucoromycotina</taxon>
        <taxon>Mucoromycetes</taxon>
        <taxon>Mucorales</taxon>
        <taxon>Mucorineae</taxon>
        <taxon>Rhizopodaceae</taxon>
        <taxon>Rhizopus</taxon>
    </lineage>
</organism>
<keyword evidence="1" id="KW-1133">Transmembrane helix</keyword>
<evidence type="ECO:0000256" key="1">
    <source>
        <dbReference type="SAM" id="Phobius"/>
    </source>
</evidence>
<accession>I1CVW4</accession>
<proteinExistence type="predicted"/>
<feature type="transmembrane region" description="Helical" evidence="1">
    <location>
        <begin position="6"/>
        <end position="29"/>
    </location>
</feature>
<dbReference type="GeneID" id="93624270"/>
<dbReference type="RefSeq" id="XP_067527990.1">
    <property type="nucleotide sequence ID" value="XM_067671889.1"/>
</dbReference>
<evidence type="ECO:0000313" key="2">
    <source>
        <dbReference type="EMBL" id="EIE92594.1"/>
    </source>
</evidence>
<dbReference type="EMBL" id="GG669517">
    <property type="protein sequence ID" value="EIE92594.1"/>
    <property type="molecule type" value="Genomic_DNA"/>
</dbReference>
<protein>
    <submittedName>
        <fullName evidence="2">Uncharacterized protein</fullName>
    </submittedName>
</protein>
<gene>
    <name evidence="2" type="ORF">RO3G_17305</name>
</gene>
<dbReference type="VEuPathDB" id="FungiDB:RO3G_17305"/>
<name>I1CVW4_RHIO9</name>
<sequence length="49" mass="5724">MKKLNSISVFFVGLFPSIVERPISSFFIFEGKKRKSKVLSDYFAQKNTY</sequence>
<reference evidence="2 3" key="1">
    <citation type="journal article" date="2009" name="PLoS Genet.">
        <title>Genomic analysis of the basal lineage fungus Rhizopus oryzae reveals a whole-genome duplication.</title>
        <authorList>
            <person name="Ma L.-J."/>
            <person name="Ibrahim A.S."/>
            <person name="Skory C."/>
            <person name="Grabherr M.G."/>
            <person name="Burger G."/>
            <person name="Butler M."/>
            <person name="Elias M."/>
            <person name="Idnurm A."/>
            <person name="Lang B.F."/>
            <person name="Sone T."/>
            <person name="Abe A."/>
            <person name="Calvo S.E."/>
            <person name="Corrochano L.M."/>
            <person name="Engels R."/>
            <person name="Fu J."/>
            <person name="Hansberg W."/>
            <person name="Kim J.-M."/>
            <person name="Kodira C.D."/>
            <person name="Koehrsen M.J."/>
            <person name="Liu B."/>
            <person name="Miranda-Saavedra D."/>
            <person name="O'Leary S."/>
            <person name="Ortiz-Castellanos L."/>
            <person name="Poulter R."/>
            <person name="Rodriguez-Romero J."/>
            <person name="Ruiz-Herrera J."/>
            <person name="Shen Y.-Q."/>
            <person name="Zeng Q."/>
            <person name="Galagan J."/>
            <person name="Birren B.W."/>
            <person name="Cuomo C.A."/>
            <person name="Wickes B.L."/>
        </authorList>
    </citation>
    <scope>NUCLEOTIDE SEQUENCE [LARGE SCALE GENOMIC DNA]</scope>
    <source>
        <strain evidence="3">RA 99-880 / ATCC MYA-4621 / FGSC 9543 / NRRL 43880</strain>
    </source>
</reference>
<keyword evidence="3" id="KW-1185">Reference proteome</keyword>
<dbReference type="AlphaFoldDB" id="I1CVW4"/>
<dbReference type="InParanoid" id="I1CVW4"/>
<keyword evidence="1" id="KW-0472">Membrane</keyword>